<reference evidence="3" key="1">
    <citation type="submission" date="2024-07" db="EMBL/GenBank/DDBJ databases">
        <title>Two chromosome-level genome assemblies of Korean endemic species Abeliophyllum distichum and Forsythia ovata (Oleaceae).</title>
        <authorList>
            <person name="Jang H."/>
        </authorList>
    </citation>
    <scope>NUCLEOTIDE SEQUENCE [LARGE SCALE GENOMIC DNA]</scope>
</reference>
<dbReference type="Gene3D" id="1.10.472.10">
    <property type="entry name" value="Cyclin-like"/>
    <property type="match status" value="1"/>
</dbReference>
<feature type="compositionally biased region" description="Basic and acidic residues" evidence="1">
    <location>
        <begin position="101"/>
        <end position="117"/>
    </location>
</feature>
<evidence type="ECO:0000313" key="2">
    <source>
        <dbReference type="EMBL" id="KAL2520744.1"/>
    </source>
</evidence>
<protein>
    <submittedName>
        <fullName evidence="2">Cyclin-L1-1-like</fullName>
    </submittedName>
</protein>
<feature type="region of interest" description="Disordered" evidence="1">
    <location>
        <begin position="86"/>
        <end position="127"/>
    </location>
</feature>
<name>A0ABD1U6U8_9LAMI</name>
<feature type="compositionally biased region" description="Gly residues" evidence="1">
    <location>
        <begin position="118"/>
        <end position="127"/>
    </location>
</feature>
<evidence type="ECO:0000313" key="3">
    <source>
        <dbReference type="Proteomes" id="UP001604277"/>
    </source>
</evidence>
<proteinExistence type="predicted"/>
<dbReference type="Proteomes" id="UP001604277">
    <property type="component" value="Unassembled WGS sequence"/>
</dbReference>
<sequence>MNSLRTTLCIRFKSGVVACGVVYATAQRFQVPLPENPPWWKAFDVDKSGIDEFDVCYTAKGSSSAANQESGKNVLVKAALAKLNELKKSNDDSKSMPTGGESREDPESKIMSDHRTEAGGGKGRSQG</sequence>
<accession>A0ABD1U6U8</accession>
<gene>
    <name evidence="2" type="ORF">Fot_24667</name>
</gene>
<organism evidence="2 3">
    <name type="scientific">Forsythia ovata</name>
    <dbReference type="NCBI Taxonomy" id="205694"/>
    <lineage>
        <taxon>Eukaryota</taxon>
        <taxon>Viridiplantae</taxon>
        <taxon>Streptophyta</taxon>
        <taxon>Embryophyta</taxon>
        <taxon>Tracheophyta</taxon>
        <taxon>Spermatophyta</taxon>
        <taxon>Magnoliopsida</taxon>
        <taxon>eudicotyledons</taxon>
        <taxon>Gunneridae</taxon>
        <taxon>Pentapetalae</taxon>
        <taxon>asterids</taxon>
        <taxon>lamiids</taxon>
        <taxon>Lamiales</taxon>
        <taxon>Oleaceae</taxon>
        <taxon>Forsythieae</taxon>
        <taxon>Forsythia</taxon>
    </lineage>
</organism>
<evidence type="ECO:0000256" key="1">
    <source>
        <dbReference type="SAM" id="MobiDB-lite"/>
    </source>
</evidence>
<dbReference type="EMBL" id="JBFOLJ010000007">
    <property type="protein sequence ID" value="KAL2520744.1"/>
    <property type="molecule type" value="Genomic_DNA"/>
</dbReference>
<dbReference type="SUPFAM" id="SSF47954">
    <property type="entry name" value="Cyclin-like"/>
    <property type="match status" value="1"/>
</dbReference>
<dbReference type="InterPro" id="IPR036915">
    <property type="entry name" value="Cyclin-like_sf"/>
</dbReference>
<keyword evidence="3" id="KW-1185">Reference proteome</keyword>
<dbReference type="AlphaFoldDB" id="A0ABD1U6U8"/>
<comment type="caution">
    <text evidence="2">The sequence shown here is derived from an EMBL/GenBank/DDBJ whole genome shotgun (WGS) entry which is preliminary data.</text>
</comment>